<feature type="compositionally biased region" description="Pro residues" evidence="1">
    <location>
        <begin position="211"/>
        <end position="223"/>
    </location>
</feature>
<protein>
    <submittedName>
        <fullName evidence="2">Uncharacterized protein</fullName>
    </submittedName>
</protein>
<name>A0ABP9NQL7_9PSEU</name>
<organism evidence="2 3">
    <name type="scientific">Pseudonocardia adelaidensis</name>
    <dbReference type="NCBI Taxonomy" id="648754"/>
    <lineage>
        <taxon>Bacteria</taxon>
        <taxon>Bacillati</taxon>
        <taxon>Actinomycetota</taxon>
        <taxon>Actinomycetes</taxon>
        <taxon>Pseudonocardiales</taxon>
        <taxon>Pseudonocardiaceae</taxon>
        <taxon>Pseudonocardia</taxon>
    </lineage>
</organism>
<reference evidence="3" key="1">
    <citation type="journal article" date="2019" name="Int. J. Syst. Evol. Microbiol.">
        <title>The Global Catalogue of Microorganisms (GCM) 10K type strain sequencing project: providing services to taxonomists for standard genome sequencing and annotation.</title>
        <authorList>
            <consortium name="The Broad Institute Genomics Platform"/>
            <consortium name="The Broad Institute Genome Sequencing Center for Infectious Disease"/>
            <person name="Wu L."/>
            <person name="Ma J."/>
        </authorList>
    </citation>
    <scope>NUCLEOTIDE SEQUENCE [LARGE SCALE GENOMIC DNA]</scope>
    <source>
        <strain evidence="3">JCM 18302</strain>
    </source>
</reference>
<feature type="compositionally biased region" description="Low complexity" evidence="1">
    <location>
        <begin position="58"/>
        <end position="71"/>
    </location>
</feature>
<dbReference type="Proteomes" id="UP001500804">
    <property type="component" value="Unassembled WGS sequence"/>
</dbReference>
<comment type="caution">
    <text evidence="2">The sequence shown here is derived from an EMBL/GenBank/DDBJ whole genome shotgun (WGS) entry which is preliminary data.</text>
</comment>
<evidence type="ECO:0000313" key="2">
    <source>
        <dbReference type="EMBL" id="GAA5131168.1"/>
    </source>
</evidence>
<gene>
    <name evidence="2" type="ORF">GCM10023320_54110</name>
</gene>
<evidence type="ECO:0000313" key="3">
    <source>
        <dbReference type="Proteomes" id="UP001500804"/>
    </source>
</evidence>
<dbReference type="RefSeq" id="WP_345608374.1">
    <property type="nucleotide sequence ID" value="NZ_BAABJO010000023.1"/>
</dbReference>
<feature type="region of interest" description="Disordered" evidence="1">
    <location>
        <begin position="176"/>
        <end position="254"/>
    </location>
</feature>
<feature type="compositionally biased region" description="Low complexity" evidence="1">
    <location>
        <begin position="224"/>
        <end position="236"/>
    </location>
</feature>
<evidence type="ECO:0000256" key="1">
    <source>
        <dbReference type="SAM" id="MobiDB-lite"/>
    </source>
</evidence>
<feature type="compositionally biased region" description="Basic and acidic residues" evidence="1">
    <location>
        <begin position="1"/>
        <end position="10"/>
    </location>
</feature>
<dbReference type="EMBL" id="BAABJO010000023">
    <property type="protein sequence ID" value="GAA5131168.1"/>
    <property type="molecule type" value="Genomic_DNA"/>
</dbReference>
<feature type="compositionally biased region" description="Basic and acidic residues" evidence="1">
    <location>
        <begin position="185"/>
        <end position="194"/>
    </location>
</feature>
<proteinExistence type="predicted"/>
<feature type="region of interest" description="Disordered" evidence="1">
    <location>
        <begin position="1"/>
        <end position="71"/>
    </location>
</feature>
<sequence>MSDEQSREPEETTGSTGRTGPAHPARAAIQRSGGAVAGGAVGKTRSGVRGGANRLGRVASSTTASGGSAAGGLATTAGTAAAAAKDAGTTTAGTATGTAKGAVTATAGIAKGAVTTVTDKVAKPLLNGVGVGFALVVRKIMLFLRFLRQLALRLLDALEHLARRLQELAARYRGVEQQEVEDAGEDRGDRREPGTRPAPSQRPEGRRPRGPARPRPDAAPPDAPASAAPRRTPLAGRPERSGRRAPGAGGPKSS</sequence>
<keyword evidence="3" id="KW-1185">Reference proteome</keyword>
<accession>A0ABP9NQL7</accession>